<dbReference type="Gene3D" id="1.25.40.10">
    <property type="entry name" value="Tetratricopeptide repeat domain"/>
    <property type="match status" value="1"/>
</dbReference>
<keyword evidence="1" id="KW-0802">TPR repeat</keyword>
<feature type="region of interest" description="Disordered" evidence="2">
    <location>
        <begin position="76"/>
        <end position="95"/>
    </location>
</feature>
<protein>
    <submittedName>
        <fullName evidence="3">Tetratricopeptide repeat protein</fullName>
    </submittedName>
</protein>
<dbReference type="Proteomes" id="UP001054126">
    <property type="component" value="Chromosome 10"/>
</dbReference>
<sequence>MKDIRSCSNVSLRRKRKYIEGESKKSSNLINRHHNENIVSKPKRRSISLSNAYFSVNSFSIYDSLNFMNNNGVKGVENEENGKVEKKGEKNDANDKLRQCKNNDIRNNSNTKSRINKKYLKKSIKYLEGRKINKLLFKKIVFKKAFFYKMRCLNHNSAWLLELSKCKKEIMEMCGKKRRKNKIKFYSKYKQNDAVMKCFRKKIKSESSINDVILMKPFPFYRKFISLFYQKKYKEAYLMLIKISSYCVFFSLKERNILNENYFKNNNYNLHYLVNLTNEFQKFKICDNGAESKENCSTLRKNIKYGSYSYLFDKSKNKTDQTTLVFHVLPKKTNSNRKGNFINRDKIGAYNFNIKVEEEKHNFFVNYKFYRYENGVNHLGKVILRRDSFLLHKGRKMLKVDKMDKTNNKISYEDRKNDKSVGNIINKENEIDDMKYNLGKDASKILIKNNIKYNNETDKLMKETKEKTISFFKENNYYYKKLKTRMRVDVRLILFLKMLCLYMYGNSFGKTHKSNEINNYYDRKIFKTMERQYTEVRSNNMIYDYYGSNCSNDKRHIKEAVRTEILKYMIRYLKKVKKEIKFDTYLYLLLSVICRDLRMYKKCVLYARKSIEKDYFNFVSWTYFNNIVSIEIIIQENMEKEREFKLRNKKKIDEKRKKKKINNSNNFNMKRKKENKTTTKNADIVKGKKKLIKKNINFLENSNKMKRMCDYLFGNEFFSLYEKPNMENIMENYNNYIYINPFININKSFFFKNNYFISKIFTDLEDKKGDMREKRNIDKKQSNHPEKIDSKIDMNEHHLRRNKMEKISNVYFLKKYEMYKKRYNFKNNIMTLFGFAHFCSLNSILHKYSIYSYEYLRKILGNNLYILSELGKLYYYSGKINKSMKCFKRVKKICNENKNLKNKFTEKCFVLYLEEKQRIKKTLSESEENEMSQGGNLENEINFKEEDFNGDYDTDISGNIRRRNTIEIIPPKIYKIIKKMWIPNYFTNIFIYMELLVNIYYLKKDASKLFIILNKYESSKKKSKCLYVSRKKNEKMIKNKIWDDKFYYSLGKYYSLIKNCQMAIYYFKKSIKKNNFHLYSYLCLAKEYVSCGNLNSSIFILIKLISLYMNNSNAWFSLGKCLERKNNYDLSIFSYKNAIYFRKNNVFYYFLANIYFKTGQINNCIGILKSAWRHNKNFVFSSMLFDIYLKKKKGNLSLQNEDRILEEHCKITDKCHVWCVRFLKDYFKKSRKKYCVVQPFCENKREQYNFYETLLSLFNLNKPSIKDIQSVNFLSYFNKYYEKNSSYFYLIRTLKHSSLILYDGIYYLANYFLFNKKIKNALILFKILWDAGGPYSKASFHSFKYGHCLLQRDPNFKLSLSLSIIFSKNIVIKSCNRLRYKKGLHRGKVKYDRICSVKYVKLEITHNNKNKEKSNEINEHILEKLRNGNLIEDIKQYTALNTDINTIVYDKKNNEIKNWAIKRRILEDTDCSLDCGNNGHCINDFGMEYCSCGYGYSVDINNMFKCEENCKINNGGCDPNAECIKLSEHEEAENNVIKGVRVLCKCKNKNNKYGGYYCPEEDNLKTET</sequence>
<evidence type="ECO:0000313" key="4">
    <source>
        <dbReference type="Proteomes" id="UP001054126"/>
    </source>
</evidence>
<dbReference type="EMBL" id="CP115534">
    <property type="protein sequence ID" value="WBY58211.1"/>
    <property type="molecule type" value="Genomic_DNA"/>
</dbReference>
<proteinExistence type="predicted"/>
<reference evidence="3" key="1">
    <citation type="submission" date="2023-01" db="EMBL/GenBank/DDBJ databases">
        <title>Long-Read Genome Assembly and Gene Model Annotations for the Rodent Malaria Parasite Plasmodium yoelii 17XNL.</title>
        <authorList>
            <person name="Mitchell G.J."/>
            <person name="Sebastian A."/>
            <person name="Albert I."/>
            <person name="Lindner S.E."/>
        </authorList>
    </citation>
    <scope>NUCLEOTIDE SEQUENCE</scope>
    <source>
        <strain evidence="3">17XNL clone 1.1</strain>
    </source>
</reference>
<dbReference type="Gene3D" id="2.10.25.10">
    <property type="entry name" value="Laminin"/>
    <property type="match status" value="1"/>
</dbReference>
<evidence type="ECO:0000256" key="2">
    <source>
        <dbReference type="SAM" id="MobiDB-lite"/>
    </source>
</evidence>
<feature type="repeat" description="TPR" evidence="1">
    <location>
        <begin position="1112"/>
        <end position="1145"/>
    </location>
</feature>
<gene>
    <name evidence="3" type="ORF">Py17XNL_001002449</name>
</gene>
<name>A0AAE9WQU7_PLAYO</name>
<accession>A0AAE9WQU7</accession>
<dbReference type="PROSITE" id="PS50005">
    <property type="entry name" value="TPR"/>
    <property type="match status" value="1"/>
</dbReference>
<dbReference type="SUPFAM" id="SSF48452">
    <property type="entry name" value="TPR-like"/>
    <property type="match status" value="1"/>
</dbReference>
<dbReference type="InterPro" id="IPR011990">
    <property type="entry name" value="TPR-like_helical_dom_sf"/>
</dbReference>
<dbReference type="SMART" id="SM00028">
    <property type="entry name" value="TPR"/>
    <property type="match status" value="5"/>
</dbReference>
<dbReference type="InterPro" id="IPR019734">
    <property type="entry name" value="TPR_rpt"/>
</dbReference>
<organism evidence="3 4">
    <name type="scientific">Plasmodium yoelii yoelii</name>
    <dbReference type="NCBI Taxonomy" id="73239"/>
    <lineage>
        <taxon>Eukaryota</taxon>
        <taxon>Sar</taxon>
        <taxon>Alveolata</taxon>
        <taxon>Apicomplexa</taxon>
        <taxon>Aconoidasida</taxon>
        <taxon>Haemosporida</taxon>
        <taxon>Plasmodiidae</taxon>
        <taxon>Plasmodium</taxon>
        <taxon>Plasmodium (Vinckeia)</taxon>
    </lineage>
</organism>
<evidence type="ECO:0000313" key="3">
    <source>
        <dbReference type="EMBL" id="WBY58211.1"/>
    </source>
</evidence>
<evidence type="ECO:0000256" key="1">
    <source>
        <dbReference type="PROSITE-ProRule" id="PRU00339"/>
    </source>
</evidence>